<feature type="transmembrane region" description="Helical" evidence="11">
    <location>
        <begin position="354"/>
        <end position="375"/>
    </location>
</feature>
<dbReference type="Proteomes" id="UP000251995">
    <property type="component" value="Chromosome"/>
</dbReference>
<evidence type="ECO:0000259" key="12">
    <source>
        <dbReference type="Pfam" id="PF00324"/>
    </source>
</evidence>
<evidence type="ECO:0000256" key="11">
    <source>
        <dbReference type="SAM" id="Phobius"/>
    </source>
</evidence>
<dbReference type="PANTHER" id="PTHR43495:SF4">
    <property type="entry name" value="AROMATIC AMINO ACID TRANSPORT PROTEIN AROP"/>
    <property type="match status" value="1"/>
</dbReference>
<evidence type="ECO:0000256" key="1">
    <source>
        <dbReference type="ARBA" id="ARBA00004429"/>
    </source>
</evidence>
<keyword evidence="9 11" id="KW-0472">Membrane</keyword>
<keyword evidence="7" id="KW-0029">Amino-acid transport</keyword>
<feature type="transmembrane region" description="Helical" evidence="11">
    <location>
        <begin position="219"/>
        <end position="240"/>
    </location>
</feature>
<feature type="transmembrane region" description="Helical" evidence="11">
    <location>
        <begin position="381"/>
        <end position="404"/>
    </location>
</feature>
<dbReference type="Pfam" id="PF00324">
    <property type="entry name" value="AA_permease"/>
    <property type="match status" value="1"/>
</dbReference>
<evidence type="ECO:0000256" key="5">
    <source>
        <dbReference type="ARBA" id="ARBA00022519"/>
    </source>
</evidence>
<evidence type="ECO:0000256" key="4">
    <source>
        <dbReference type="ARBA" id="ARBA00022475"/>
    </source>
</evidence>
<evidence type="ECO:0000256" key="3">
    <source>
        <dbReference type="ARBA" id="ARBA00022448"/>
    </source>
</evidence>
<dbReference type="EMBL" id="CP025198">
    <property type="protein sequence ID" value="AXE39735.1"/>
    <property type="molecule type" value="Genomic_DNA"/>
</dbReference>
<dbReference type="AlphaFoldDB" id="A0A344UWT7"/>
<feature type="transmembrane region" description="Helical" evidence="11">
    <location>
        <begin position="425"/>
        <end position="443"/>
    </location>
</feature>
<feature type="transmembrane region" description="Helical" evidence="11">
    <location>
        <begin position="449"/>
        <end position="469"/>
    </location>
</feature>
<keyword evidence="8 11" id="KW-1133">Transmembrane helix</keyword>
<feature type="region of interest" description="Disordered" evidence="10">
    <location>
        <begin position="1"/>
        <end position="27"/>
    </location>
</feature>
<evidence type="ECO:0000256" key="9">
    <source>
        <dbReference type="ARBA" id="ARBA00023136"/>
    </source>
</evidence>
<protein>
    <submittedName>
        <fullName evidence="13">Aromatic amino acid transport protein AroP</fullName>
    </submittedName>
</protein>
<dbReference type="GO" id="GO:0055085">
    <property type="term" value="P:transmembrane transport"/>
    <property type="evidence" value="ECO:0007669"/>
    <property type="project" value="InterPro"/>
</dbReference>
<gene>
    <name evidence="13" type="primary">aroP</name>
    <name evidence="13" type="ORF">JS278_02597</name>
</gene>
<proteinExistence type="inferred from homology"/>
<dbReference type="InterPro" id="IPR004841">
    <property type="entry name" value="AA-permease/SLC12A_dom"/>
</dbReference>
<feature type="transmembrane region" description="Helical" evidence="11">
    <location>
        <begin position="119"/>
        <end position="141"/>
    </location>
</feature>
<dbReference type="Gene3D" id="1.20.1740.10">
    <property type="entry name" value="Amino acid/polyamine transporter I"/>
    <property type="match status" value="1"/>
</dbReference>
<dbReference type="InterPro" id="IPR004840">
    <property type="entry name" value="Amino_acid_permease_CS"/>
</dbReference>
<feature type="transmembrane region" description="Helical" evidence="11">
    <location>
        <begin position="261"/>
        <end position="279"/>
    </location>
</feature>
<feature type="transmembrane region" description="Helical" evidence="11">
    <location>
        <begin position="177"/>
        <end position="199"/>
    </location>
</feature>
<dbReference type="GO" id="GO:0005886">
    <property type="term" value="C:plasma membrane"/>
    <property type="evidence" value="ECO:0007669"/>
    <property type="project" value="UniProtKB-SubCell"/>
</dbReference>
<evidence type="ECO:0000256" key="2">
    <source>
        <dbReference type="ARBA" id="ARBA00008583"/>
    </source>
</evidence>
<accession>A0A344UWT7</accession>
<feature type="transmembrane region" description="Helical" evidence="11">
    <location>
        <begin position="62"/>
        <end position="82"/>
    </location>
</feature>
<keyword evidence="5" id="KW-0997">Cell inner membrane</keyword>
<dbReference type="PROSITE" id="PS00218">
    <property type="entry name" value="AMINO_ACID_PERMEASE_1"/>
    <property type="match status" value="1"/>
</dbReference>
<organism evidence="13 14">
    <name type="scientific">Acidipropionibacterium virtanenii</name>
    <dbReference type="NCBI Taxonomy" id="2057246"/>
    <lineage>
        <taxon>Bacteria</taxon>
        <taxon>Bacillati</taxon>
        <taxon>Actinomycetota</taxon>
        <taxon>Actinomycetes</taxon>
        <taxon>Propionibacteriales</taxon>
        <taxon>Propionibacteriaceae</taxon>
        <taxon>Acidipropionibacterium</taxon>
    </lineage>
</organism>
<evidence type="ECO:0000256" key="10">
    <source>
        <dbReference type="SAM" id="MobiDB-lite"/>
    </source>
</evidence>
<keyword evidence="4" id="KW-1003">Cell membrane</keyword>
<evidence type="ECO:0000313" key="13">
    <source>
        <dbReference type="EMBL" id="AXE39735.1"/>
    </source>
</evidence>
<dbReference type="PIRSF" id="PIRSF006060">
    <property type="entry name" value="AA_transporter"/>
    <property type="match status" value="1"/>
</dbReference>
<feature type="transmembrane region" description="Helical" evidence="11">
    <location>
        <begin position="39"/>
        <end position="56"/>
    </location>
</feature>
<comment type="subcellular location">
    <subcellularLocation>
        <location evidence="1">Cell inner membrane</location>
        <topology evidence="1">Multi-pass membrane protein</topology>
    </subcellularLocation>
</comment>
<feature type="domain" description="Amino acid permease/ SLC12A" evidence="12">
    <location>
        <begin position="38"/>
        <end position="470"/>
    </location>
</feature>
<sequence>MSQPQPPTDTAPRTDGAPTENPKDESPIALRRGLHNRHIQLIALGGAIGTGLFYGASDSISAAGPAVIVSYLIGGIVIYLVMRALGEMSVHNPTSGAFSEYAHDYWGDLAGFVSGWNYWFNYIAVSMAELSVVGIYINYWFPDVPQWVTAAVVLILITAINLLHVRAYGEFEFWFAIIKVVAILAMIALGLWIMFFGAGGHPATGLTNLWAHGGFMPNGLHGVMTGLVVVMFSFGGVELIGITAGEAEDPQRSIPRAINQVVYRILIFYVGAILVIVSLTPWTRIDGKASPFVQIFDQVGIPGAAAILNVVVLTAAASTYNSGLYSNGRMLFSLAHQGNAPKILGRVSRHGSPWVGIIASSVVTAIAVVLTAVLPSQAFSYVMSIALIAAFINWGMVVITQLLFRRRMDADAAAALRFRMPGAPVTNWLVLAFMAVIVVLMILSGNPAYQIAVGVGPVWLIILIAGWALSRLPRRRREAATDRKD</sequence>
<keyword evidence="14" id="KW-1185">Reference proteome</keyword>
<feature type="transmembrane region" description="Helical" evidence="11">
    <location>
        <begin position="299"/>
        <end position="320"/>
    </location>
</feature>
<evidence type="ECO:0000256" key="7">
    <source>
        <dbReference type="ARBA" id="ARBA00022970"/>
    </source>
</evidence>
<evidence type="ECO:0000313" key="14">
    <source>
        <dbReference type="Proteomes" id="UP000251995"/>
    </source>
</evidence>
<dbReference type="PANTHER" id="PTHR43495">
    <property type="entry name" value="GABA PERMEASE"/>
    <property type="match status" value="1"/>
</dbReference>
<name>A0A344UWT7_9ACTN</name>
<keyword evidence="6 11" id="KW-0812">Transmembrane</keyword>
<dbReference type="FunFam" id="1.20.1740.10:FF:000001">
    <property type="entry name" value="Amino acid permease"/>
    <property type="match status" value="1"/>
</dbReference>
<dbReference type="KEGG" id="acij:JS278_02597"/>
<reference evidence="13 14" key="1">
    <citation type="submission" date="2017-12" db="EMBL/GenBank/DDBJ databases">
        <title>The whole genome sequence of the Acidipropionibacterium virtanenii sp. nov. type strain JS278.</title>
        <authorList>
            <person name="Laine P."/>
            <person name="Deptula P."/>
            <person name="Varmanen P."/>
            <person name="Auvinen P."/>
        </authorList>
    </citation>
    <scope>NUCLEOTIDE SEQUENCE [LARGE SCALE GENOMIC DNA]</scope>
    <source>
        <strain evidence="13 14">JS278</strain>
    </source>
</reference>
<keyword evidence="3" id="KW-0813">Transport</keyword>
<evidence type="ECO:0000256" key="8">
    <source>
        <dbReference type="ARBA" id="ARBA00022989"/>
    </source>
</evidence>
<dbReference type="GO" id="GO:0006865">
    <property type="term" value="P:amino acid transport"/>
    <property type="evidence" value="ECO:0007669"/>
    <property type="project" value="UniProtKB-KW"/>
</dbReference>
<feature type="transmembrane region" description="Helical" evidence="11">
    <location>
        <begin position="147"/>
        <end position="165"/>
    </location>
</feature>
<evidence type="ECO:0000256" key="6">
    <source>
        <dbReference type="ARBA" id="ARBA00022692"/>
    </source>
</evidence>
<comment type="similarity">
    <text evidence="2">Belongs to the amino acid-polyamine-organocation (APC) superfamily. Amino acid transporter (AAT) (TC 2.A.3.1) family.</text>
</comment>